<feature type="domain" description="Trs120/TRAPPC9 N-terminal" evidence="4">
    <location>
        <begin position="5"/>
        <end position="280"/>
    </location>
</feature>
<evidence type="ECO:0000259" key="5">
    <source>
        <dbReference type="Pfam" id="PF26251"/>
    </source>
</evidence>
<evidence type="ECO:0000256" key="1">
    <source>
        <dbReference type="ARBA" id="ARBA00004555"/>
    </source>
</evidence>
<dbReference type="InterPro" id="IPR058563">
    <property type="entry name" value="Trs120_TRAPPC9_N"/>
</dbReference>
<feature type="region of interest" description="Disordered" evidence="3">
    <location>
        <begin position="777"/>
        <end position="807"/>
    </location>
</feature>
<sequence length="1267" mass="139621">MTLEVIFTFPTHPPPRSHSPLSLLRPSQFPLAVIGVASCAQIDSLNSLYSQFDASLGDIFPPGGVYPLVKNCFVFEETEGTENLDPGETFPGLIVVPRIMNRKLHIGTLLGVICSQILAEFGVLIRTLENPLGNEYLNATLMPVLPPLSELPPPLDSLSGPDQAPKFPSHNSQPDVSRPSFTLSAAPNLKRNASSTGNGPHQPPLGIQAQKKRLSTIGVSSSHGRLYKVLGDFFLMAGRTEDAMVWYTEAVQLFKNSHDPLWYACTLEGMATVAIIDAWAIGQGLHNSSSTVKEPWTDVSDKLQQAINLYLRTPAPDNEQIHALLAFLYCGCVLRQTSLLFAIWSSKGWGPLAFTTMLRSATKPYVPPTLEDGNWVNLERLSAITGISRSSISAVLTQMHGPWLLHLGQRERISILTSMATFYASLGYQRKEAYILREVLGCLLDLLVCGREEDGYSQPSGIPPTAGLGIHNLHPVPSASWGAVGVRVSESPSGNESILRLLKYVCKVLGINLDVVGLAQDTLKRTSELPPSLNDYDEDIVQELCEPSGWPELQVGVVREAVAVAEALPDFPTVAQFALSSLKMLQSVLSPGDQYHLYSTATRALITAHRRGDARAVEYWSGRPIVSISIAPLPAIRIPLEKPRSIQHKANDLKPLIKGIADPFLYNPRKAVAGKGNTLVVQNDVLEFVITLQNPYIFDLELQELSLSTSGVSFKSKPVQLVIPAGTLHQVVLSGQATETGTLTIRGCFVQAPGGIAREYILPLYTTEEEERLARKRRTITSENGRSKYPGLEGCRPQKRSSTTTTESSAGTFTFRFLECKVVPDQPLLRIRRSSVTHGALMLYDGEKSTIRITLENVSPIAVDFLHCAFEDSTIVPAQKALAEGNLSVFETYETENSLINNPVFSWDQEEVKVIAHNQNFTLTLGCFGKVGCTNGTIHISYAHTHDPQPQDSDIFYLRQVSYPLTVTVYHMLECSKMDILHFPSYGTSPSGTDNTTKDRFSTLRIDDDDWCLFSLEVRNTYGAPFDVTLERTQDGEATASSTTTIPPGSVSRLVMTIKKILIDEALLSKPIPTLSDRQFVVAQSSLSHREEQAQRELFWYREELFKCVRGRWRETGGARSGVLSFRAQRMTLPMLEAFRKEIAHITLTLCSIHELSEVPYRAAQFYPQANEFVQLTMKVTNLTSSSVVFTVDLETTPLEYVLHEGVLTDLPIGHLQSGESREIATSLCFLTAGHFEISAQVRGFGASETDNRRMARTYITAVVGSG</sequence>
<evidence type="ECO:0000259" key="6">
    <source>
        <dbReference type="Pfam" id="PF26254"/>
    </source>
</evidence>
<feature type="domain" description="Trs120/TRAPPC9 TPR region" evidence="5">
    <location>
        <begin position="303"/>
        <end position="611"/>
    </location>
</feature>
<keyword evidence="10" id="KW-1185">Reference proteome</keyword>
<evidence type="ECO:0000256" key="3">
    <source>
        <dbReference type="SAM" id="MobiDB-lite"/>
    </source>
</evidence>
<dbReference type="InterPro" id="IPR058565">
    <property type="entry name" value="Ig_TRAPPC9_Trs120_1st"/>
</dbReference>
<feature type="domain" description="Trs120/TRAPPC9 first Ig-like" evidence="6">
    <location>
        <begin position="625"/>
        <end position="824"/>
    </location>
</feature>
<dbReference type="Pfam" id="PF26283">
    <property type="entry name" value="Ig_TRAPPC9-Trs120_4th"/>
    <property type="match status" value="1"/>
</dbReference>
<dbReference type="GO" id="GO:0005802">
    <property type="term" value="C:trans-Golgi network"/>
    <property type="evidence" value="ECO:0007669"/>
    <property type="project" value="TreeGrafter"/>
</dbReference>
<dbReference type="InterPro" id="IPR058568">
    <property type="entry name" value="Ig_TRAPPC9_Trs120_4th"/>
</dbReference>
<dbReference type="EMBL" id="KN831768">
    <property type="protein sequence ID" value="KIM49088.1"/>
    <property type="molecule type" value="Genomic_DNA"/>
</dbReference>
<feature type="domain" description="Trs120/TRAPPC9 fourth Ig-like" evidence="8">
    <location>
        <begin position="1165"/>
        <end position="1246"/>
    </location>
</feature>
<evidence type="ECO:0000256" key="2">
    <source>
        <dbReference type="ARBA" id="ARBA00023034"/>
    </source>
</evidence>
<dbReference type="Pfam" id="PF26282">
    <property type="entry name" value="Ig_TRAPPC9-Trs120_3rd"/>
    <property type="match status" value="1"/>
</dbReference>
<evidence type="ECO:0000259" key="4">
    <source>
        <dbReference type="Pfam" id="PF08626"/>
    </source>
</evidence>
<dbReference type="PANTHER" id="PTHR21512:SF5">
    <property type="entry name" value="TRAFFICKING PROTEIN PARTICLE COMPLEX SUBUNIT 9"/>
    <property type="match status" value="1"/>
</dbReference>
<dbReference type="STRING" id="686832.A0A0C2YHC4"/>
<dbReference type="AlphaFoldDB" id="A0A0C2YHC4"/>
<accession>A0A0C2YHC4</accession>
<feature type="region of interest" description="Disordered" evidence="3">
    <location>
        <begin position="152"/>
        <end position="182"/>
    </location>
</feature>
<protein>
    <submittedName>
        <fullName evidence="9">Uncharacterized protein</fullName>
    </submittedName>
</protein>
<keyword evidence="2" id="KW-0333">Golgi apparatus</keyword>
<dbReference type="InterPro" id="IPR058564">
    <property type="entry name" value="TPR_TRAPPC9_Trs120"/>
</dbReference>
<proteinExistence type="predicted"/>
<dbReference type="Pfam" id="PF26280">
    <property type="entry name" value="Ig_TRAPPC9-Trs120_2nd"/>
    <property type="match status" value="1"/>
</dbReference>
<dbReference type="HOGENOM" id="CLU_002231_2_1_1"/>
<reference evidence="9 10" key="1">
    <citation type="submission" date="2014-04" db="EMBL/GenBank/DDBJ databases">
        <authorList>
            <consortium name="DOE Joint Genome Institute"/>
            <person name="Kuo A."/>
            <person name="Gay G."/>
            <person name="Dore J."/>
            <person name="Kohler A."/>
            <person name="Nagy L.G."/>
            <person name="Floudas D."/>
            <person name="Copeland A."/>
            <person name="Barry K.W."/>
            <person name="Cichocki N."/>
            <person name="Veneault-Fourrey C."/>
            <person name="LaButti K."/>
            <person name="Lindquist E.A."/>
            <person name="Lipzen A."/>
            <person name="Lundell T."/>
            <person name="Morin E."/>
            <person name="Murat C."/>
            <person name="Sun H."/>
            <person name="Tunlid A."/>
            <person name="Henrissat B."/>
            <person name="Grigoriev I.V."/>
            <person name="Hibbett D.S."/>
            <person name="Martin F."/>
            <person name="Nordberg H.P."/>
            <person name="Cantor M.N."/>
            <person name="Hua S.X."/>
        </authorList>
    </citation>
    <scope>NUCLEOTIDE SEQUENCE [LARGE SCALE GENOMIC DNA]</scope>
    <source>
        <strain evidence="10">h7</strain>
    </source>
</reference>
<feature type="compositionally biased region" description="Polar residues" evidence="3">
    <location>
        <begin position="169"/>
        <end position="182"/>
    </location>
</feature>
<dbReference type="Pfam" id="PF26251">
    <property type="entry name" value="TPR_TRAPPC9-Trs120"/>
    <property type="match status" value="1"/>
</dbReference>
<evidence type="ECO:0000313" key="9">
    <source>
        <dbReference type="EMBL" id="KIM49088.1"/>
    </source>
</evidence>
<dbReference type="OrthoDB" id="27962at2759"/>
<dbReference type="Pfam" id="PF26254">
    <property type="entry name" value="Ig_TRAPPC9-Trs120_1st"/>
    <property type="match status" value="1"/>
</dbReference>
<evidence type="ECO:0000259" key="8">
    <source>
        <dbReference type="Pfam" id="PF26283"/>
    </source>
</evidence>
<evidence type="ECO:0000313" key="10">
    <source>
        <dbReference type="Proteomes" id="UP000053424"/>
    </source>
</evidence>
<dbReference type="Proteomes" id="UP000053424">
    <property type="component" value="Unassembled WGS sequence"/>
</dbReference>
<feature type="domain" description="Trs120/TRAPPC9 third Ig-like" evidence="7">
    <location>
        <begin position="974"/>
        <end position="1139"/>
    </location>
</feature>
<gene>
    <name evidence="9" type="ORF">M413DRAFT_406257</name>
</gene>
<dbReference type="InterPro" id="IPR058567">
    <property type="entry name" value="Ig_TRAPPC9_Trs120_3rd"/>
</dbReference>
<organism evidence="9 10">
    <name type="scientific">Hebeloma cylindrosporum</name>
    <dbReference type="NCBI Taxonomy" id="76867"/>
    <lineage>
        <taxon>Eukaryota</taxon>
        <taxon>Fungi</taxon>
        <taxon>Dikarya</taxon>
        <taxon>Basidiomycota</taxon>
        <taxon>Agaricomycotina</taxon>
        <taxon>Agaricomycetes</taxon>
        <taxon>Agaricomycetidae</taxon>
        <taxon>Agaricales</taxon>
        <taxon>Agaricineae</taxon>
        <taxon>Hymenogastraceae</taxon>
        <taxon>Hebeloma</taxon>
    </lineage>
</organism>
<dbReference type="Pfam" id="PF08626">
    <property type="entry name" value="TRAPPC9-Trs120"/>
    <property type="match status" value="1"/>
</dbReference>
<name>A0A0C2YHC4_HEBCY</name>
<comment type="subcellular location">
    <subcellularLocation>
        <location evidence="1">Golgi apparatus</location>
    </subcellularLocation>
</comment>
<dbReference type="InterPro" id="IPR013935">
    <property type="entry name" value="Trs120_TRAPPC9"/>
</dbReference>
<dbReference type="PANTHER" id="PTHR21512">
    <property type="entry name" value="TRAFFICKING PROTEIN PARTICLE COMPLEX SUBUNIT 9"/>
    <property type="match status" value="1"/>
</dbReference>
<evidence type="ECO:0000259" key="7">
    <source>
        <dbReference type="Pfam" id="PF26282"/>
    </source>
</evidence>
<reference evidence="10" key="2">
    <citation type="submission" date="2015-01" db="EMBL/GenBank/DDBJ databases">
        <title>Evolutionary Origins and Diversification of the Mycorrhizal Mutualists.</title>
        <authorList>
            <consortium name="DOE Joint Genome Institute"/>
            <consortium name="Mycorrhizal Genomics Consortium"/>
            <person name="Kohler A."/>
            <person name="Kuo A."/>
            <person name="Nagy L.G."/>
            <person name="Floudas D."/>
            <person name="Copeland A."/>
            <person name="Barry K.W."/>
            <person name="Cichocki N."/>
            <person name="Veneault-Fourrey C."/>
            <person name="LaButti K."/>
            <person name="Lindquist E.A."/>
            <person name="Lipzen A."/>
            <person name="Lundell T."/>
            <person name="Morin E."/>
            <person name="Murat C."/>
            <person name="Riley R."/>
            <person name="Ohm R."/>
            <person name="Sun H."/>
            <person name="Tunlid A."/>
            <person name="Henrissat B."/>
            <person name="Grigoriev I.V."/>
            <person name="Hibbett D.S."/>
            <person name="Martin F."/>
        </authorList>
    </citation>
    <scope>NUCLEOTIDE SEQUENCE [LARGE SCALE GENOMIC DNA]</scope>
    <source>
        <strain evidence="10">h7</strain>
    </source>
</reference>